<dbReference type="EMBL" id="CAJVPK010007995">
    <property type="protein sequence ID" value="CAG8658981.1"/>
    <property type="molecule type" value="Genomic_DNA"/>
</dbReference>
<evidence type="ECO:0000313" key="1">
    <source>
        <dbReference type="EMBL" id="CAG8658981.1"/>
    </source>
</evidence>
<name>A0A9N9DZK6_9GLOM</name>
<proteinExistence type="predicted"/>
<comment type="caution">
    <text evidence="1">The sequence shown here is derived from an EMBL/GenBank/DDBJ whole genome shotgun (WGS) entry which is preliminary data.</text>
</comment>
<sequence>EDVMNYYLIGNEMQFFHDGQKPKNPSNLSTNPISDAFGVLAKLIILKPFIDHWPVTYFKAIEKSRHHFNTESDE</sequence>
<reference evidence="1" key="1">
    <citation type="submission" date="2021-06" db="EMBL/GenBank/DDBJ databases">
        <authorList>
            <person name="Kallberg Y."/>
            <person name="Tangrot J."/>
            <person name="Rosling A."/>
        </authorList>
    </citation>
    <scope>NUCLEOTIDE SEQUENCE</scope>
    <source>
        <strain evidence="1">AZ414A</strain>
    </source>
</reference>
<dbReference type="Proteomes" id="UP000789706">
    <property type="component" value="Unassembled WGS sequence"/>
</dbReference>
<feature type="non-terminal residue" evidence="1">
    <location>
        <position position="74"/>
    </location>
</feature>
<gene>
    <name evidence="1" type="ORF">DEBURN_LOCUS11702</name>
</gene>
<dbReference type="AlphaFoldDB" id="A0A9N9DZK6"/>
<keyword evidence="2" id="KW-1185">Reference proteome</keyword>
<feature type="non-terminal residue" evidence="1">
    <location>
        <position position="1"/>
    </location>
</feature>
<organism evidence="1 2">
    <name type="scientific">Diversispora eburnea</name>
    <dbReference type="NCBI Taxonomy" id="1213867"/>
    <lineage>
        <taxon>Eukaryota</taxon>
        <taxon>Fungi</taxon>
        <taxon>Fungi incertae sedis</taxon>
        <taxon>Mucoromycota</taxon>
        <taxon>Glomeromycotina</taxon>
        <taxon>Glomeromycetes</taxon>
        <taxon>Diversisporales</taxon>
        <taxon>Diversisporaceae</taxon>
        <taxon>Diversispora</taxon>
    </lineage>
</organism>
<evidence type="ECO:0000313" key="2">
    <source>
        <dbReference type="Proteomes" id="UP000789706"/>
    </source>
</evidence>
<accession>A0A9N9DZK6</accession>
<protein>
    <submittedName>
        <fullName evidence="1">355_t:CDS:1</fullName>
    </submittedName>
</protein>